<dbReference type="KEGG" id="fal:FRAAL3817"/>
<organism evidence="2 3">
    <name type="scientific">Frankia alni (strain DSM 45986 / CECT 9034 / ACN14a)</name>
    <dbReference type="NCBI Taxonomy" id="326424"/>
    <lineage>
        <taxon>Bacteria</taxon>
        <taxon>Bacillati</taxon>
        <taxon>Actinomycetota</taxon>
        <taxon>Actinomycetes</taxon>
        <taxon>Frankiales</taxon>
        <taxon>Frankiaceae</taxon>
        <taxon>Frankia</taxon>
    </lineage>
</organism>
<name>Q0RJ53_FRAAA</name>
<accession>Q0RJ53</accession>
<dbReference type="HOGENOM" id="CLU_2259651_0_0_11"/>
<protein>
    <submittedName>
        <fullName evidence="2">Uncharacterized protein</fullName>
    </submittedName>
</protein>
<dbReference type="PROSITE" id="PS51257">
    <property type="entry name" value="PROKAR_LIPOPROTEIN"/>
    <property type="match status" value="1"/>
</dbReference>
<reference evidence="2 3" key="1">
    <citation type="journal article" date="2007" name="Genome Res.">
        <title>Genome characteristics of facultatively symbiotic Frankia sp. strains reflect host range and host plant biogeography.</title>
        <authorList>
            <person name="Normand P."/>
            <person name="Lapierre P."/>
            <person name="Tisa L.S."/>
            <person name="Gogarten J.P."/>
            <person name="Alloisio N."/>
            <person name="Bagnarol E."/>
            <person name="Bassi C.A."/>
            <person name="Berry A.M."/>
            <person name="Bickhart D.M."/>
            <person name="Choisne N."/>
            <person name="Couloux A."/>
            <person name="Cournoyer B."/>
            <person name="Cruveiller S."/>
            <person name="Daubin V."/>
            <person name="Demange N."/>
            <person name="Francino M.P."/>
            <person name="Goltsman E."/>
            <person name="Huang Y."/>
            <person name="Kopp O.R."/>
            <person name="Labarre L."/>
            <person name="Lapidus A."/>
            <person name="Lavire C."/>
            <person name="Marechal J."/>
            <person name="Martinez M."/>
            <person name="Mastronunzio J.E."/>
            <person name="Mullin B.C."/>
            <person name="Niemann J."/>
            <person name="Pujic P."/>
            <person name="Rawnsley T."/>
            <person name="Rouy Z."/>
            <person name="Schenowitz C."/>
            <person name="Sellstedt A."/>
            <person name="Tavares F."/>
            <person name="Tomkins J.P."/>
            <person name="Vallenet D."/>
            <person name="Valverde C."/>
            <person name="Wall L.G."/>
            <person name="Wang Y."/>
            <person name="Medigue C."/>
            <person name="Benson D.R."/>
        </authorList>
    </citation>
    <scope>NUCLEOTIDE SEQUENCE [LARGE SCALE GENOMIC DNA]</scope>
    <source>
        <strain evidence="3">DSM 45986 / CECT 9034 / ACN14a</strain>
    </source>
</reference>
<sequence>MRGLLRRGPDQEEAVTAPEPQEPLVSFISLVACNKCRRRRGAQFVRSGSVEPVPVRGTCPHGKPLRVLWAPGQGPGSAPPDDQPPEDRSPGPPSPGERRQGPV</sequence>
<feature type="region of interest" description="Disordered" evidence="1">
    <location>
        <begin position="50"/>
        <end position="103"/>
    </location>
</feature>
<dbReference type="AlphaFoldDB" id="Q0RJ53"/>
<proteinExistence type="predicted"/>
<gene>
    <name evidence="2" type="ordered locus">FRAAL3817</name>
</gene>
<dbReference type="STRING" id="326424.FRAAL3817"/>
<evidence type="ECO:0000256" key="1">
    <source>
        <dbReference type="SAM" id="MobiDB-lite"/>
    </source>
</evidence>
<evidence type="ECO:0000313" key="2">
    <source>
        <dbReference type="EMBL" id="CAJ62460.1"/>
    </source>
</evidence>
<dbReference type="EMBL" id="CT573213">
    <property type="protein sequence ID" value="CAJ62460.1"/>
    <property type="molecule type" value="Genomic_DNA"/>
</dbReference>
<evidence type="ECO:0000313" key="3">
    <source>
        <dbReference type="Proteomes" id="UP000000657"/>
    </source>
</evidence>
<dbReference type="Proteomes" id="UP000000657">
    <property type="component" value="Chromosome"/>
</dbReference>
<keyword evidence="3" id="KW-1185">Reference proteome</keyword>